<dbReference type="SUPFAM" id="SSF52172">
    <property type="entry name" value="CheY-like"/>
    <property type="match status" value="1"/>
</dbReference>
<dbReference type="GO" id="GO:0000976">
    <property type="term" value="F:transcription cis-regulatory region binding"/>
    <property type="evidence" value="ECO:0007669"/>
    <property type="project" value="TreeGrafter"/>
</dbReference>
<dbReference type="GO" id="GO:0006355">
    <property type="term" value="P:regulation of DNA-templated transcription"/>
    <property type="evidence" value="ECO:0007669"/>
    <property type="project" value="TreeGrafter"/>
</dbReference>
<gene>
    <name evidence="7" type="ORF">FO599_35310</name>
</gene>
<dbReference type="PROSITE" id="PS50110">
    <property type="entry name" value="RESPONSE_REGULATORY"/>
    <property type="match status" value="1"/>
</dbReference>
<feature type="modified residue" description="4-aspartylphosphate" evidence="5">
    <location>
        <position position="24"/>
    </location>
</feature>
<dbReference type="EMBL" id="VKQN01000195">
    <property type="protein sequence ID" value="MDR4181140.1"/>
    <property type="molecule type" value="Genomic_DNA"/>
</dbReference>
<evidence type="ECO:0000256" key="5">
    <source>
        <dbReference type="PROSITE-ProRule" id="PRU00169"/>
    </source>
</evidence>
<evidence type="ECO:0000313" key="8">
    <source>
        <dbReference type="Proteomes" id="UP001181533"/>
    </source>
</evidence>
<evidence type="ECO:0000256" key="2">
    <source>
        <dbReference type="ARBA" id="ARBA00023015"/>
    </source>
</evidence>
<keyword evidence="1 5" id="KW-0597">Phosphoprotein</keyword>
<reference evidence="7" key="1">
    <citation type="submission" date="2019-07" db="EMBL/GenBank/DDBJ databases">
        <title>Phylogenomic Reclassification of ATCC Bacillus Strains and Various Taxa within the Genus Bacillus.</title>
        <authorList>
            <person name="Riojas M.A."/>
            <person name="Frank A.M."/>
            <person name="Fenn S.L."/>
            <person name="King S.P."/>
            <person name="Brower S.M."/>
            <person name="Hazbon M.H."/>
        </authorList>
    </citation>
    <scope>NUCLEOTIDE SEQUENCE</scope>
    <source>
        <strain evidence="7">ATCC 35646</strain>
    </source>
</reference>
<keyword evidence="2" id="KW-0805">Transcription regulation</keyword>
<evidence type="ECO:0000256" key="4">
    <source>
        <dbReference type="ARBA" id="ARBA00023163"/>
    </source>
</evidence>
<proteinExistence type="predicted"/>
<organism evidence="7 8">
    <name type="scientific">Bacillus thuringiensis</name>
    <dbReference type="NCBI Taxonomy" id="1428"/>
    <lineage>
        <taxon>Bacteria</taxon>
        <taxon>Bacillati</taxon>
        <taxon>Bacillota</taxon>
        <taxon>Bacilli</taxon>
        <taxon>Bacillales</taxon>
        <taxon>Bacillaceae</taxon>
        <taxon>Bacillus</taxon>
        <taxon>Bacillus cereus group</taxon>
    </lineage>
</organism>
<comment type="caution">
    <text evidence="7">The sequence shown here is derived from an EMBL/GenBank/DDBJ whole genome shotgun (WGS) entry which is preliminary data.</text>
</comment>
<dbReference type="GO" id="GO:0032993">
    <property type="term" value="C:protein-DNA complex"/>
    <property type="evidence" value="ECO:0007669"/>
    <property type="project" value="TreeGrafter"/>
</dbReference>
<keyword evidence="4" id="KW-0804">Transcription</keyword>
<dbReference type="RefSeq" id="WP_309414972.1">
    <property type="nucleotide sequence ID" value="NZ_VKQN01000195.1"/>
</dbReference>
<sequence>VLAAADVREASERWNEGPDVFILDVMLPVTDGYELLRLFRDMDRDNLVLMLTVYSQMNDKLLGLQLGSDDYV</sequence>
<feature type="non-terminal residue" evidence="7">
    <location>
        <position position="72"/>
    </location>
</feature>
<evidence type="ECO:0000256" key="3">
    <source>
        <dbReference type="ARBA" id="ARBA00023125"/>
    </source>
</evidence>
<feature type="non-terminal residue" evidence="7">
    <location>
        <position position="1"/>
    </location>
</feature>
<protein>
    <submittedName>
        <fullName evidence="7">Response regulator transcription factor</fullName>
    </submittedName>
</protein>
<dbReference type="PANTHER" id="PTHR48111:SF73">
    <property type="entry name" value="ALKALINE PHOSPHATASE SYNTHESIS TRANSCRIPTIONAL REGULATORY PROTEIN PHOP"/>
    <property type="match status" value="1"/>
</dbReference>
<dbReference type="InterPro" id="IPR001789">
    <property type="entry name" value="Sig_transdc_resp-reg_receiver"/>
</dbReference>
<dbReference type="AlphaFoldDB" id="A0AB35PP59"/>
<accession>A0AB35PP59</accession>
<dbReference type="GO" id="GO:0000156">
    <property type="term" value="F:phosphorelay response regulator activity"/>
    <property type="evidence" value="ECO:0007669"/>
    <property type="project" value="TreeGrafter"/>
</dbReference>
<dbReference type="PANTHER" id="PTHR48111">
    <property type="entry name" value="REGULATOR OF RPOS"/>
    <property type="match status" value="1"/>
</dbReference>
<name>A0AB35PP59_BACTU</name>
<evidence type="ECO:0000256" key="1">
    <source>
        <dbReference type="ARBA" id="ARBA00022553"/>
    </source>
</evidence>
<dbReference type="Proteomes" id="UP001181533">
    <property type="component" value="Unassembled WGS sequence"/>
</dbReference>
<dbReference type="InterPro" id="IPR011006">
    <property type="entry name" value="CheY-like_superfamily"/>
</dbReference>
<feature type="domain" description="Response regulatory" evidence="6">
    <location>
        <begin position="1"/>
        <end position="72"/>
    </location>
</feature>
<keyword evidence="3" id="KW-0238">DNA-binding</keyword>
<dbReference type="GO" id="GO:0005829">
    <property type="term" value="C:cytosol"/>
    <property type="evidence" value="ECO:0007669"/>
    <property type="project" value="TreeGrafter"/>
</dbReference>
<dbReference type="Pfam" id="PF00072">
    <property type="entry name" value="Response_reg"/>
    <property type="match status" value="1"/>
</dbReference>
<dbReference type="Gene3D" id="3.40.50.2300">
    <property type="match status" value="1"/>
</dbReference>
<dbReference type="InterPro" id="IPR039420">
    <property type="entry name" value="WalR-like"/>
</dbReference>
<evidence type="ECO:0000313" key="7">
    <source>
        <dbReference type="EMBL" id="MDR4181140.1"/>
    </source>
</evidence>
<evidence type="ECO:0000259" key="6">
    <source>
        <dbReference type="PROSITE" id="PS50110"/>
    </source>
</evidence>